<dbReference type="EMBL" id="GBXM01037785">
    <property type="protein sequence ID" value="JAH70792.1"/>
    <property type="molecule type" value="Transcribed_RNA"/>
</dbReference>
<reference evidence="1" key="2">
    <citation type="journal article" date="2015" name="Fish Shellfish Immunol.">
        <title>Early steps in the European eel (Anguilla anguilla)-Vibrio vulnificus interaction in the gills: Role of the RtxA13 toxin.</title>
        <authorList>
            <person name="Callol A."/>
            <person name="Pajuelo D."/>
            <person name="Ebbesson L."/>
            <person name="Teles M."/>
            <person name="MacKenzie S."/>
            <person name="Amaro C."/>
        </authorList>
    </citation>
    <scope>NUCLEOTIDE SEQUENCE</scope>
</reference>
<reference evidence="1" key="1">
    <citation type="submission" date="2014-11" db="EMBL/GenBank/DDBJ databases">
        <authorList>
            <person name="Amaro Gonzalez C."/>
        </authorList>
    </citation>
    <scope>NUCLEOTIDE SEQUENCE</scope>
</reference>
<sequence>MEVACSLSYWESYKQLPGGFQVVFSAKRLASAPSRMGITHQTKTKKSRKG</sequence>
<proteinExistence type="predicted"/>
<protein>
    <submittedName>
        <fullName evidence="1">Uncharacterized protein</fullName>
    </submittedName>
</protein>
<evidence type="ECO:0000313" key="1">
    <source>
        <dbReference type="EMBL" id="JAH70792.1"/>
    </source>
</evidence>
<name>A0A0E9UYC1_ANGAN</name>
<dbReference type="AlphaFoldDB" id="A0A0E9UYC1"/>
<accession>A0A0E9UYC1</accession>
<organism evidence="1">
    <name type="scientific">Anguilla anguilla</name>
    <name type="common">European freshwater eel</name>
    <name type="synonym">Muraena anguilla</name>
    <dbReference type="NCBI Taxonomy" id="7936"/>
    <lineage>
        <taxon>Eukaryota</taxon>
        <taxon>Metazoa</taxon>
        <taxon>Chordata</taxon>
        <taxon>Craniata</taxon>
        <taxon>Vertebrata</taxon>
        <taxon>Euteleostomi</taxon>
        <taxon>Actinopterygii</taxon>
        <taxon>Neopterygii</taxon>
        <taxon>Teleostei</taxon>
        <taxon>Anguilliformes</taxon>
        <taxon>Anguillidae</taxon>
        <taxon>Anguilla</taxon>
    </lineage>
</organism>